<dbReference type="Proteomes" id="UP000276133">
    <property type="component" value="Unassembled WGS sequence"/>
</dbReference>
<comment type="caution">
    <text evidence="1">The sequence shown here is derived from an EMBL/GenBank/DDBJ whole genome shotgun (WGS) entry which is preliminary data.</text>
</comment>
<keyword evidence="2" id="KW-1185">Reference proteome</keyword>
<dbReference type="EMBL" id="REGN01008162">
    <property type="protein sequence ID" value="RNA04298.1"/>
    <property type="molecule type" value="Genomic_DNA"/>
</dbReference>
<dbReference type="AlphaFoldDB" id="A0A3M7Q049"/>
<name>A0A3M7Q049_BRAPC</name>
<gene>
    <name evidence="1" type="ORF">BpHYR1_021401</name>
</gene>
<reference evidence="1 2" key="1">
    <citation type="journal article" date="2018" name="Sci. Rep.">
        <title>Genomic signatures of local adaptation to the degree of environmental predictability in rotifers.</title>
        <authorList>
            <person name="Franch-Gras L."/>
            <person name="Hahn C."/>
            <person name="Garcia-Roger E.M."/>
            <person name="Carmona M.J."/>
            <person name="Serra M."/>
            <person name="Gomez A."/>
        </authorList>
    </citation>
    <scope>NUCLEOTIDE SEQUENCE [LARGE SCALE GENOMIC DNA]</scope>
    <source>
        <strain evidence="1">HYR1</strain>
    </source>
</reference>
<sequence>MRCLFTFISASKGLIDVPNSSMCLLCCVSRAVSHFVPCLNQEILIIFKKLRYISFYALKNFFLKILFFDKNVPSNQSSKNEKLANTEGVKLPITTRTFNRDFSESRLKVLQQEIDKLLKNSVQWNSIIIYVIFIF</sequence>
<organism evidence="1 2">
    <name type="scientific">Brachionus plicatilis</name>
    <name type="common">Marine rotifer</name>
    <name type="synonym">Brachionus muelleri</name>
    <dbReference type="NCBI Taxonomy" id="10195"/>
    <lineage>
        <taxon>Eukaryota</taxon>
        <taxon>Metazoa</taxon>
        <taxon>Spiralia</taxon>
        <taxon>Gnathifera</taxon>
        <taxon>Rotifera</taxon>
        <taxon>Eurotatoria</taxon>
        <taxon>Monogononta</taxon>
        <taxon>Pseudotrocha</taxon>
        <taxon>Ploima</taxon>
        <taxon>Brachionidae</taxon>
        <taxon>Brachionus</taxon>
    </lineage>
</organism>
<evidence type="ECO:0000313" key="2">
    <source>
        <dbReference type="Proteomes" id="UP000276133"/>
    </source>
</evidence>
<evidence type="ECO:0000313" key="1">
    <source>
        <dbReference type="EMBL" id="RNA04298.1"/>
    </source>
</evidence>
<accession>A0A3M7Q049</accession>
<protein>
    <submittedName>
        <fullName evidence="1">Uncharacterized protein</fullName>
    </submittedName>
</protein>
<proteinExistence type="predicted"/>